<name>A0ABV7AIR9_9RHOB</name>
<protein>
    <recommendedName>
        <fullName evidence="3">Short-chain dehydrogenase</fullName>
    </recommendedName>
</protein>
<keyword evidence="2" id="KW-1185">Reference proteome</keyword>
<accession>A0ABV7AIR9</accession>
<evidence type="ECO:0000313" key="2">
    <source>
        <dbReference type="Proteomes" id="UP001595443"/>
    </source>
</evidence>
<organism evidence="1 2">
    <name type="scientific">Acidimangrovimonas pyrenivorans</name>
    <dbReference type="NCBI Taxonomy" id="2030798"/>
    <lineage>
        <taxon>Bacteria</taxon>
        <taxon>Pseudomonadati</taxon>
        <taxon>Pseudomonadota</taxon>
        <taxon>Alphaproteobacteria</taxon>
        <taxon>Rhodobacterales</taxon>
        <taxon>Paracoccaceae</taxon>
        <taxon>Acidimangrovimonas</taxon>
    </lineage>
</organism>
<dbReference type="EMBL" id="JBHRSK010000008">
    <property type="protein sequence ID" value="MFC2968998.1"/>
    <property type="molecule type" value="Genomic_DNA"/>
</dbReference>
<proteinExistence type="predicted"/>
<sequence length="59" mass="6435">MIKFVTFFLIGMLVLGMFGRLKVPGTRGRKLSKPGKCPRCGRYSIGPGKCECGSGRRKG</sequence>
<comment type="caution">
    <text evidence="1">The sequence shown here is derived from an EMBL/GenBank/DDBJ whole genome shotgun (WGS) entry which is preliminary data.</text>
</comment>
<dbReference type="RefSeq" id="WP_377833703.1">
    <property type="nucleotide sequence ID" value="NZ_JBHRSK010000008.1"/>
</dbReference>
<evidence type="ECO:0000313" key="1">
    <source>
        <dbReference type="EMBL" id="MFC2968998.1"/>
    </source>
</evidence>
<gene>
    <name evidence="1" type="ORF">ACFOES_12900</name>
</gene>
<dbReference type="Proteomes" id="UP001595443">
    <property type="component" value="Unassembled WGS sequence"/>
</dbReference>
<evidence type="ECO:0008006" key="3">
    <source>
        <dbReference type="Google" id="ProtNLM"/>
    </source>
</evidence>
<reference evidence="2" key="1">
    <citation type="journal article" date="2019" name="Int. J. Syst. Evol. Microbiol.">
        <title>The Global Catalogue of Microorganisms (GCM) 10K type strain sequencing project: providing services to taxonomists for standard genome sequencing and annotation.</title>
        <authorList>
            <consortium name="The Broad Institute Genomics Platform"/>
            <consortium name="The Broad Institute Genome Sequencing Center for Infectious Disease"/>
            <person name="Wu L."/>
            <person name="Ma J."/>
        </authorList>
    </citation>
    <scope>NUCLEOTIDE SEQUENCE [LARGE SCALE GENOMIC DNA]</scope>
    <source>
        <strain evidence="2">KCTC 62192</strain>
    </source>
</reference>